<proteinExistence type="predicted"/>
<dbReference type="Pfam" id="PF14905">
    <property type="entry name" value="OMP_b-brl_3"/>
    <property type="match status" value="1"/>
</dbReference>
<protein>
    <submittedName>
        <fullName evidence="2">TonB-dependent receptor</fullName>
    </submittedName>
</protein>
<evidence type="ECO:0000313" key="3">
    <source>
        <dbReference type="Proteomes" id="UP001209344"/>
    </source>
</evidence>
<name>A0AAP3F6Y4_9BACT</name>
<dbReference type="Proteomes" id="UP001209344">
    <property type="component" value="Unassembled WGS sequence"/>
</dbReference>
<evidence type="ECO:0000313" key="2">
    <source>
        <dbReference type="EMBL" id="MCW4129310.1"/>
    </source>
</evidence>
<dbReference type="InterPro" id="IPR008969">
    <property type="entry name" value="CarboxyPept-like_regulatory"/>
</dbReference>
<comment type="caution">
    <text evidence="2">The sequence shown here is derived from an EMBL/GenBank/DDBJ whole genome shotgun (WGS) entry which is preliminary data.</text>
</comment>
<dbReference type="EMBL" id="JAPDVK010000004">
    <property type="protein sequence ID" value="MCW4129310.1"/>
    <property type="molecule type" value="Genomic_DNA"/>
</dbReference>
<keyword evidence="2" id="KW-0675">Receptor</keyword>
<dbReference type="InterPro" id="IPR041700">
    <property type="entry name" value="OMP_b-brl_3"/>
</dbReference>
<dbReference type="AlphaFoldDB" id="A0AAP3F6Y4"/>
<gene>
    <name evidence="2" type="ORF">ONT16_13845</name>
</gene>
<dbReference type="RefSeq" id="WP_264966827.1">
    <property type="nucleotide sequence ID" value="NZ_JAPDVK010000004.1"/>
</dbReference>
<dbReference type="SUPFAM" id="SSF49464">
    <property type="entry name" value="Carboxypeptidase regulatory domain-like"/>
    <property type="match status" value="1"/>
</dbReference>
<evidence type="ECO:0000259" key="1">
    <source>
        <dbReference type="Pfam" id="PF14905"/>
    </source>
</evidence>
<accession>A0AAP3F6Y4</accession>
<reference evidence="2" key="1">
    <citation type="submission" date="2022-11" db="EMBL/GenBank/DDBJ databases">
        <title>Genomic repertoires linked with pathogenic potency of arthritogenic Prevotella copri isolated from the gut of rheumatoid arthritis patients.</title>
        <authorList>
            <person name="Nii T."/>
            <person name="Maeda Y."/>
            <person name="Motooka D."/>
            <person name="Naito M."/>
            <person name="Matsumoto Y."/>
            <person name="Ogawa T."/>
            <person name="Oguro-Igashira E."/>
            <person name="Kishikawa T."/>
            <person name="Yamashita M."/>
            <person name="Koizumi S."/>
            <person name="Kurakawa T."/>
            <person name="Okumura R."/>
            <person name="Kayama H."/>
            <person name="Murakami M."/>
            <person name="Sakaguchi T."/>
            <person name="Das B."/>
            <person name="Nakamura S."/>
            <person name="Okada Y."/>
            <person name="Kumanogoh A."/>
            <person name="Takeda K."/>
        </authorList>
    </citation>
    <scope>NUCLEOTIDE SEQUENCE</scope>
    <source>
        <strain evidence="2">F3-75</strain>
    </source>
</reference>
<feature type="domain" description="Outer membrane protein beta-barrel" evidence="1">
    <location>
        <begin position="462"/>
        <end position="838"/>
    </location>
</feature>
<sequence>MRDFWKPMPVSGKLIRELLLLFLLFGVQQSYAQRITRQYNNVSFSAALKDLNARQHKYTINFVYDELEDFRVTKSIRNQSVPDAIMQLIGFYPIRMTQVEDNIMVECTQKTTLRYKGRIIDESGNAAEYANITLLSPIDSTIVGHGVSNENGSFVIPCNSRKVLARITYVGYKTISRIYSNPEMGIIKLQPETMIIKGVVVKGDRPQYKMSPGGVEVAVEHTLLSQMANTFDVLNLLPRVSVNGQKISVFGKGTPIVYINNKRVNDNNEIVNITPDNIKSISVITSPGAEYDAEVESVIRIRTKERRANGFSLRADAYGKYNKWMSDYELISTRYQTKKFEIANSLWTQGYHIGEDNHLNTDINLPDKHYHNDQHFNSDTKHRFLSEYLSADYSLNDSNSIGGSYRYYGMLNGRTNSASQQDVFLNGVAQGSIGQNEVAKPHLGSHEAEIYYVGKIGQVGIDFNATYYTVNNRRSDESIESSKELGNQEVHSSNRQNSDMWAGKLVVNIPLWKGNMSVGTELSKTDSHGTFLNEEQLVPSTETDIHERNVAGFVQYGLSLSKWNIGLGMRYENIIRDYFSGGVKQDDVSRRYSNFFPNLSISWNKGNWNWQLNVNEKISRPSYRQLGNFMQFDNRFLYEGGNPTLQPEKVFNVEAMMTYKWLNVSAGYKYLKDVIEWTKYIYPGKEFAYSTSLNFDHKQLLYASVNVSPKFGIFRPTWGFNYNQQFFDTKKYGASKALSRPLLLCSLENNFALSETMNAAISLNAATSNADGFLMMKSGYSVNLQFDKSFANRTWIIYLSANDIFKTAKERWTMYGLGSGTTKDCYNYTRSISLQVTYNFNAKRSKYKGTGAGNAEKSRL</sequence>
<dbReference type="SUPFAM" id="SSF56935">
    <property type="entry name" value="Porins"/>
    <property type="match status" value="1"/>
</dbReference>
<organism evidence="2 3">
    <name type="scientific">Segatella copri</name>
    <dbReference type="NCBI Taxonomy" id="165179"/>
    <lineage>
        <taxon>Bacteria</taxon>
        <taxon>Pseudomonadati</taxon>
        <taxon>Bacteroidota</taxon>
        <taxon>Bacteroidia</taxon>
        <taxon>Bacteroidales</taxon>
        <taxon>Prevotellaceae</taxon>
        <taxon>Segatella</taxon>
    </lineage>
</organism>